<evidence type="ECO:0000256" key="9">
    <source>
        <dbReference type="ARBA" id="ARBA00022679"/>
    </source>
</evidence>
<evidence type="ECO:0000313" key="21">
    <source>
        <dbReference type="Proteomes" id="UP000319432"/>
    </source>
</evidence>
<keyword evidence="11 19" id="KW-1133">Transmembrane helix</keyword>
<dbReference type="InterPro" id="IPR050324">
    <property type="entry name" value="CDP-alcohol_PTase-I"/>
</dbReference>
<feature type="transmembrane region" description="Helical" evidence="19">
    <location>
        <begin position="88"/>
        <end position="108"/>
    </location>
</feature>
<keyword evidence="12" id="KW-0443">Lipid metabolism</keyword>
<dbReference type="EMBL" id="CP033464">
    <property type="protein sequence ID" value="QDX91611.1"/>
    <property type="molecule type" value="Genomic_DNA"/>
</dbReference>
<keyword evidence="9 18" id="KW-0808">Transferase</keyword>
<dbReference type="Gene3D" id="1.20.120.1760">
    <property type="match status" value="1"/>
</dbReference>
<keyword evidence="14" id="KW-0594">Phospholipid biosynthesis</keyword>
<dbReference type="PROSITE" id="PS00379">
    <property type="entry name" value="CDP_ALCOHOL_P_TRANSF"/>
    <property type="match status" value="1"/>
</dbReference>
<organism evidence="20 21">
    <name type="scientific">Brevibacillus laterosporus</name>
    <name type="common">Bacillus laterosporus</name>
    <dbReference type="NCBI Taxonomy" id="1465"/>
    <lineage>
        <taxon>Bacteria</taxon>
        <taxon>Bacillati</taxon>
        <taxon>Bacillota</taxon>
        <taxon>Bacilli</taxon>
        <taxon>Bacillales</taxon>
        <taxon>Paenibacillaceae</taxon>
        <taxon>Brevibacillus</taxon>
    </lineage>
</organism>
<keyword evidence="15" id="KW-1208">Phospholipid metabolism</keyword>
<keyword evidence="10 19" id="KW-0812">Transmembrane</keyword>
<evidence type="ECO:0000256" key="18">
    <source>
        <dbReference type="RuleBase" id="RU003750"/>
    </source>
</evidence>
<gene>
    <name evidence="20" type="ORF">EEL30_04050</name>
</gene>
<evidence type="ECO:0000256" key="12">
    <source>
        <dbReference type="ARBA" id="ARBA00023098"/>
    </source>
</evidence>
<accession>A0A518V3P4</accession>
<feature type="transmembrane region" description="Helical" evidence="19">
    <location>
        <begin position="146"/>
        <end position="167"/>
    </location>
</feature>
<evidence type="ECO:0000256" key="17">
    <source>
        <dbReference type="ARBA" id="ARBA00048586"/>
    </source>
</evidence>
<dbReference type="InterPro" id="IPR000462">
    <property type="entry name" value="CDP-OH_P_trans"/>
</dbReference>
<evidence type="ECO:0000256" key="13">
    <source>
        <dbReference type="ARBA" id="ARBA00023136"/>
    </source>
</evidence>
<comment type="subcellular location">
    <subcellularLocation>
        <location evidence="2">Membrane</location>
        <topology evidence="2">Multi-pass membrane protein</topology>
    </subcellularLocation>
</comment>
<dbReference type="InterPro" id="IPR048254">
    <property type="entry name" value="CDP_ALCOHOL_P_TRANSF_CS"/>
</dbReference>
<dbReference type="EC" id="2.7.8.5" evidence="6"/>
<evidence type="ECO:0000256" key="7">
    <source>
        <dbReference type="ARBA" id="ARBA00014944"/>
    </source>
</evidence>
<evidence type="ECO:0000256" key="11">
    <source>
        <dbReference type="ARBA" id="ARBA00022989"/>
    </source>
</evidence>
<evidence type="ECO:0000256" key="4">
    <source>
        <dbReference type="ARBA" id="ARBA00005189"/>
    </source>
</evidence>
<evidence type="ECO:0000256" key="3">
    <source>
        <dbReference type="ARBA" id="ARBA00005042"/>
    </source>
</evidence>
<proteinExistence type="inferred from homology"/>
<comment type="pathway">
    <text evidence="3">Phospholipid metabolism; phosphatidylglycerol biosynthesis; phosphatidylglycerol from CDP-diacylglycerol: step 1/2.</text>
</comment>
<dbReference type="UniPathway" id="UPA00084">
    <property type="reaction ID" value="UER00503"/>
</dbReference>
<dbReference type="GO" id="GO:0006655">
    <property type="term" value="P:phosphatidylglycerol biosynthetic process"/>
    <property type="evidence" value="ECO:0007669"/>
    <property type="project" value="UniProtKB-UniPathway"/>
</dbReference>
<evidence type="ECO:0000256" key="5">
    <source>
        <dbReference type="ARBA" id="ARBA00010441"/>
    </source>
</evidence>
<evidence type="ECO:0000256" key="19">
    <source>
        <dbReference type="SAM" id="Phobius"/>
    </source>
</evidence>
<evidence type="ECO:0000256" key="10">
    <source>
        <dbReference type="ARBA" id="ARBA00022692"/>
    </source>
</evidence>
<name>A0A518V3P4_BRELA</name>
<evidence type="ECO:0000256" key="8">
    <source>
        <dbReference type="ARBA" id="ARBA00022516"/>
    </source>
</evidence>
<dbReference type="PIRSF" id="PIRSF000847">
    <property type="entry name" value="Phos_ph_gly_syn"/>
    <property type="match status" value="1"/>
</dbReference>
<evidence type="ECO:0000256" key="16">
    <source>
        <dbReference type="ARBA" id="ARBA00033018"/>
    </source>
</evidence>
<dbReference type="PANTHER" id="PTHR14269:SF62">
    <property type="entry name" value="CDP-DIACYLGLYCEROL--GLYCEROL-3-PHOSPHATE 3-PHOSPHATIDYLTRANSFERASE 1, CHLOROPLASTIC"/>
    <property type="match status" value="1"/>
</dbReference>
<evidence type="ECO:0000256" key="1">
    <source>
        <dbReference type="ARBA" id="ARBA00003973"/>
    </source>
</evidence>
<feature type="transmembrane region" description="Helical" evidence="19">
    <location>
        <begin position="120"/>
        <end position="140"/>
    </location>
</feature>
<dbReference type="AlphaFoldDB" id="A0A518V3P4"/>
<dbReference type="GO" id="GO:0008444">
    <property type="term" value="F:CDP-diacylglycerol-glycerol-3-phosphate 3-phosphatidyltransferase activity"/>
    <property type="evidence" value="ECO:0007669"/>
    <property type="project" value="UniProtKB-EC"/>
</dbReference>
<evidence type="ECO:0000256" key="15">
    <source>
        <dbReference type="ARBA" id="ARBA00023264"/>
    </source>
</evidence>
<dbReference type="InterPro" id="IPR004570">
    <property type="entry name" value="Phosphatidylglycerol_P_synth"/>
</dbReference>
<protein>
    <recommendedName>
        <fullName evidence="7">CDP-diacylglycerol--glycerol-3-phosphate 3-phosphatidyltransferase</fullName>
        <ecNumber evidence="6">2.7.8.5</ecNumber>
    </recommendedName>
    <alternativeName>
        <fullName evidence="16">Phosphatidylglycerophosphate synthase</fullName>
    </alternativeName>
</protein>
<dbReference type="InterPro" id="IPR043130">
    <property type="entry name" value="CDP-OH_PTrfase_TM_dom"/>
</dbReference>
<keyword evidence="8" id="KW-0444">Lipid biosynthesis</keyword>
<comment type="similarity">
    <text evidence="5 18">Belongs to the CDP-alcohol phosphatidyltransferase class-I family.</text>
</comment>
<evidence type="ECO:0000256" key="6">
    <source>
        <dbReference type="ARBA" id="ARBA00013170"/>
    </source>
</evidence>
<dbReference type="OrthoDB" id="9796672at2"/>
<reference evidence="20 21" key="1">
    <citation type="submission" date="2018-11" db="EMBL/GenBank/DDBJ databases">
        <title>Phylogenetic determinants of toxin gene distribution in genomes of Brevibacillus laterosporus.</title>
        <authorList>
            <person name="Glare T.R."/>
            <person name="Durrant A."/>
            <person name="Berry C."/>
            <person name="Palma L."/>
            <person name="Ormskirk M."/>
            <person name="Cox M.O."/>
        </authorList>
    </citation>
    <scope>NUCLEOTIDE SEQUENCE [LARGE SCALE GENOMIC DNA]</scope>
    <source>
        <strain evidence="20 21">1821L</strain>
    </source>
</reference>
<comment type="function">
    <text evidence="1">This protein catalyzes the committed step to the synthesis of the acidic phospholipids.</text>
</comment>
<evidence type="ECO:0000313" key="20">
    <source>
        <dbReference type="EMBL" id="QDX91611.1"/>
    </source>
</evidence>
<dbReference type="GO" id="GO:0016020">
    <property type="term" value="C:membrane"/>
    <property type="evidence" value="ECO:0007669"/>
    <property type="project" value="UniProtKB-SubCell"/>
</dbReference>
<dbReference type="Proteomes" id="UP000319432">
    <property type="component" value="Chromosome"/>
</dbReference>
<dbReference type="PANTHER" id="PTHR14269">
    <property type="entry name" value="CDP-DIACYLGLYCEROL--GLYCEROL-3-PHOSPHATE 3-PHOSPHATIDYLTRANSFERASE-RELATED"/>
    <property type="match status" value="1"/>
</dbReference>
<comment type="pathway">
    <text evidence="4">Lipid metabolism.</text>
</comment>
<sequence>MNVPNALTLLRIALVPIYLIVFFSAFSYHITLAYFILILAGLTDVVDGYIARTYKMITSTGEMLDPLADKLMMLAVIFSFLLSERISIWAASVFFLRDLAMIILYALFHFRGKKLVSANIYGKVTTVLFYIVFTSIMFQYTYGELLLWIVILFSILTSAIYLMKVLLLNKDMKEKSTP</sequence>
<dbReference type="Pfam" id="PF01066">
    <property type="entry name" value="CDP-OH_P_transf"/>
    <property type="match status" value="1"/>
</dbReference>
<keyword evidence="13 19" id="KW-0472">Membrane</keyword>
<evidence type="ECO:0000256" key="14">
    <source>
        <dbReference type="ARBA" id="ARBA00023209"/>
    </source>
</evidence>
<comment type="catalytic activity">
    <reaction evidence="17">
        <text>a CDP-1,2-diacyl-sn-glycerol + sn-glycerol 3-phosphate = a 1,2-diacyl-sn-glycero-3-phospho-(1'-sn-glycero-3'-phosphate) + CMP + H(+)</text>
        <dbReference type="Rhea" id="RHEA:12593"/>
        <dbReference type="ChEBI" id="CHEBI:15378"/>
        <dbReference type="ChEBI" id="CHEBI:57597"/>
        <dbReference type="ChEBI" id="CHEBI:58332"/>
        <dbReference type="ChEBI" id="CHEBI:60110"/>
        <dbReference type="ChEBI" id="CHEBI:60377"/>
        <dbReference type="EC" id="2.7.8.5"/>
    </reaction>
</comment>
<keyword evidence="21" id="KW-1185">Reference proteome</keyword>
<evidence type="ECO:0000256" key="2">
    <source>
        <dbReference type="ARBA" id="ARBA00004141"/>
    </source>
</evidence>